<accession>A0A2T4SXB8</accession>
<dbReference type="GO" id="GO:0019310">
    <property type="term" value="P:inositol catabolic process"/>
    <property type="evidence" value="ECO:0007669"/>
    <property type="project" value="UniProtKB-UniRule"/>
</dbReference>
<dbReference type="Pfam" id="PF04962">
    <property type="entry name" value="KduI"/>
    <property type="match status" value="1"/>
</dbReference>
<dbReference type="PANTHER" id="PTHR39193">
    <property type="entry name" value="5-DEOXY-GLUCURONATE ISOMERASE"/>
    <property type="match status" value="1"/>
</dbReference>
<evidence type="ECO:0000313" key="3">
    <source>
        <dbReference type="EMBL" id="RIL43265.1"/>
    </source>
</evidence>
<organism evidence="3 4">
    <name type="scientific">Staphylococcus gallinarum</name>
    <dbReference type="NCBI Taxonomy" id="1293"/>
    <lineage>
        <taxon>Bacteria</taxon>
        <taxon>Bacillati</taxon>
        <taxon>Bacillota</taxon>
        <taxon>Bacilli</taxon>
        <taxon>Bacillales</taxon>
        <taxon>Staphylococcaceae</taxon>
        <taxon>Staphylococcus</taxon>
    </lineage>
</organism>
<reference evidence="3 4" key="1">
    <citation type="journal article" date="2016" name="Front. Microbiol.">
        <title>Comprehensive Phylogenetic Analysis of Bovine Non-aureus Staphylococci Species Based on Whole-Genome Sequencing.</title>
        <authorList>
            <person name="Naushad S."/>
            <person name="Barkema H.W."/>
            <person name="Luby C."/>
            <person name="Condas L.A."/>
            <person name="Nobrega D.B."/>
            <person name="Carson D.A."/>
            <person name="De Buck J."/>
        </authorList>
    </citation>
    <scope>NUCLEOTIDE SEQUENCE [LARGE SCALE GENOMIC DNA]</scope>
    <source>
        <strain evidence="3 4">SNUC 1388</strain>
    </source>
</reference>
<dbReference type="GO" id="GO:0008880">
    <property type="term" value="F:glucuronate isomerase activity"/>
    <property type="evidence" value="ECO:0007669"/>
    <property type="project" value="InterPro"/>
</dbReference>
<evidence type="ECO:0000256" key="1">
    <source>
        <dbReference type="ARBA" id="ARBA00023235"/>
    </source>
</evidence>
<dbReference type="GO" id="GO:0102482">
    <property type="term" value="F:5-deoxy-D-glucuronate isomerase activity"/>
    <property type="evidence" value="ECO:0007669"/>
    <property type="project" value="UniProtKB-EC"/>
</dbReference>
<sequence>MAELLKKPVHHPLAEGVEIIQDFKPSDVDLEYTGIKVIDLKAAATFSESTNDYEACVVALTGQIDVSDGSDKYEGLGTRDSVFEKVPTDSIYISKAHEIVITAQRDARVVICYSPCEQERATQLIPAAENAVEDRGKYSNKRHVHNILPDSHTASEKLLVVEVYTDQGNWSSYPPHKHDVDNLPHESFLEEIYYHEMDPPQGFVFQRVYTDDKSLDETMAVEHSDVVIVPKGYHPVAVPDGYNGYYLNVMAGPQKVWKFHNQKDHEWIIDRK</sequence>
<name>A0A2T4SXB8_STAGA</name>
<dbReference type="PANTHER" id="PTHR39193:SF1">
    <property type="entry name" value="5-DEOXY-GLUCURONATE ISOMERASE"/>
    <property type="match status" value="1"/>
</dbReference>
<comment type="caution">
    <text evidence="3">The sequence shown here is derived from an EMBL/GenBank/DDBJ whole genome shotgun (WGS) entry which is preliminary data.</text>
</comment>
<dbReference type="InterPro" id="IPR014710">
    <property type="entry name" value="RmlC-like_jellyroll"/>
</dbReference>
<dbReference type="PIRSF" id="PIRSF036628">
    <property type="entry name" value="IolB"/>
    <property type="match status" value="1"/>
</dbReference>
<gene>
    <name evidence="3" type="primary">iolB</name>
    <name evidence="3" type="ORF">BUZ01_06520</name>
</gene>
<evidence type="ECO:0000256" key="2">
    <source>
        <dbReference type="NCBIfam" id="TIGR04378"/>
    </source>
</evidence>
<dbReference type="EMBL" id="QXRZ01000003">
    <property type="protein sequence ID" value="RIL43265.1"/>
    <property type="molecule type" value="Genomic_DNA"/>
</dbReference>
<evidence type="ECO:0000313" key="4">
    <source>
        <dbReference type="Proteomes" id="UP000283576"/>
    </source>
</evidence>
<dbReference type="SUPFAM" id="SSF51182">
    <property type="entry name" value="RmlC-like cupins"/>
    <property type="match status" value="1"/>
</dbReference>
<dbReference type="InterPro" id="IPR024203">
    <property type="entry name" value="Deoxy-glucuronate_isom_IolB"/>
</dbReference>
<dbReference type="InterPro" id="IPR021120">
    <property type="entry name" value="KduI/IolB_isomerase"/>
</dbReference>
<dbReference type="Proteomes" id="UP000283576">
    <property type="component" value="Unassembled WGS sequence"/>
</dbReference>
<proteinExistence type="predicted"/>
<dbReference type="RefSeq" id="WP_107526723.1">
    <property type="nucleotide sequence ID" value="NZ_JAIBNU010000002.1"/>
</dbReference>
<dbReference type="InterPro" id="IPR011051">
    <property type="entry name" value="RmlC_Cupin_sf"/>
</dbReference>
<keyword evidence="1 3" id="KW-0413">Isomerase</keyword>
<dbReference type="AlphaFoldDB" id="A0A2T4SXB8"/>
<dbReference type="EC" id="5.3.1.30" evidence="2"/>
<dbReference type="Gene3D" id="2.60.120.10">
    <property type="entry name" value="Jelly Rolls"/>
    <property type="match status" value="2"/>
</dbReference>
<dbReference type="NCBIfam" id="TIGR04378">
    <property type="entry name" value="myo_inos_iolB"/>
    <property type="match status" value="1"/>
</dbReference>
<protein>
    <recommendedName>
        <fullName evidence="2">5-deoxy-glucuronate isomerase</fullName>
        <ecNumber evidence="2">5.3.1.30</ecNumber>
    </recommendedName>
</protein>